<evidence type="ECO:0000313" key="4">
    <source>
        <dbReference type="EMBL" id="XCH22802.1"/>
    </source>
</evidence>
<evidence type="ECO:0000256" key="2">
    <source>
        <dbReference type="ARBA" id="ARBA00022801"/>
    </source>
</evidence>
<dbReference type="InterPro" id="IPR017850">
    <property type="entry name" value="Alkaline_phosphatase_core_sf"/>
</dbReference>
<gene>
    <name evidence="4" type="ORF">ABV298_21025</name>
</gene>
<dbReference type="PANTHER" id="PTHR45953">
    <property type="entry name" value="IDURONATE 2-SULFATASE"/>
    <property type="match status" value="1"/>
</dbReference>
<feature type="signal peptide" evidence="3">
    <location>
        <begin position="1"/>
        <end position="22"/>
    </location>
</feature>
<dbReference type="SUPFAM" id="SSF53649">
    <property type="entry name" value="Alkaline phosphatase-like"/>
    <property type="match status" value="1"/>
</dbReference>
<evidence type="ECO:0000256" key="1">
    <source>
        <dbReference type="ARBA" id="ARBA00022723"/>
    </source>
</evidence>
<name>A0AAU8FFZ8_9BACT</name>
<dbReference type="AlphaFoldDB" id="A0AAU8FFZ8"/>
<organism evidence="4">
    <name type="scientific">Dyadobacter sp. 676</name>
    <dbReference type="NCBI Taxonomy" id="3088362"/>
    <lineage>
        <taxon>Bacteria</taxon>
        <taxon>Pseudomonadati</taxon>
        <taxon>Bacteroidota</taxon>
        <taxon>Cytophagia</taxon>
        <taxon>Cytophagales</taxon>
        <taxon>Spirosomataceae</taxon>
        <taxon>Dyadobacter</taxon>
    </lineage>
</organism>
<sequence length="77" mass="8590">MHKLTRKILLAILAIALHPAMAQDRPNILWIVSEDNTILLGSYGDQFATTPNLDRFASESIRYKNAFSTAPRVCAFA</sequence>
<dbReference type="Gene3D" id="3.40.720.10">
    <property type="entry name" value="Alkaline Phosphatase, subunit A"/>
    <property type="match status" value="1"/>
</dbReference>
<keyword evidence="1" id="KW-0479">Metal-binding</keyword>
<protein>
    <recommendedName>
        <fullName evidence="5">Sulfatase-like hydrolase/transferase</fullName>
    </recommendedName>
</protein>
<dbReference type="EMBL" id="CP159289">
    <property type="protein sequence ID" value="XCH22802.1"/>
    <property type="molecule type" value="Genomic_DNA"/>
</dbReference>
<feature type="chain" id="PRO_5043560457" description="Sulfatase-like hydrolase/transferase" evidence="3">
    <location>
        <begin position="23"/>
        <end position="77"/>
    </location>
</feature>
<evidence type="ECO:0000256" key="3">
    <source>
        <dbReference type="SAM" id="SignalP"/>
    </source>
</evidence>
<dbReference type="GO" id="GO:0046872">
    <property type="term" value="F:metal ion binding"/>
    <property type="evidence" value="ECO:0007669"/>
    <property type="project" value="UniProtKB-KW"/>
</dbReference>
<dbReference type="GO" id="GO:0005737">
    <property type="term" value="C:cytoplasm"/>
    <property type="evidence" value="ECO:0007669"/>
    <property type="project" value="TreeGrafter"/>
</dbReference>
<proteinExistence type="predicted"/>
<keyword evidence="2" id="KW-0378">Hydrolase</keyword>
<dbReference type="GO" id="GO:0008484">
    <property type="term" value="F:sulfuric ester hydrolase activity"/>
    <property type="evidence" value="ECO:0007669"/>
    <property type="project" value="TreeGrafter"/>
</dbReference>
<dbReference type="RefSeq" id="WP_353718129.1">
    <property type="nucleotide sequence ID" value="NZ_CP159289.1"/>
</dbReference>
<reference evidence="4" key="1">
    <citation type="submission" date="2024-06" db="EMBL/GenBank/DDBJ databases">
        <title>Sequencing and assembly of the genome of Dyadobacter sp. strain 676, a symbiont of Cyamopsis tetragonoloba.</title>
        <authorList>
            <person name="Guro P."/>
            <person name="Sazanova A."/>
            <person name="Kuznetsova I."/>
            <person name="Belimov A."/>
            <person name="Safronova V."/>
        </authorList>
    </citation>
    <scope>NUCLEOTIDE SEQUENCE</scope>
    <source>
        <strain evidence="4">676</strain>
    </source>
</reference>
<dbReference type="PANTHER" id="PTHR45953:SF1">
    <property type="entry name" value="IDURONATE 2-SULFATASE"/>
    <property type="match status" value="1"/>
</dbReference>
<evidence type="ECO:0008006" key="5">
    <source>
        <dbReference type="Google" id="ProtNLM"/>
    </source>
</evidence>
<keyword evidence="3" id="KW-0732">Signal</keyword>
<accession>A0AAU8FFZ8</accession>